<keyword evidence="5" id="KW-1185">Reference proteome</keyword>
<dbReference type="EMBL" id="KK914355">
    <property type="protein sequence ID" value="KDP38895.1"/>
    <property type="molecule type" value="Genomic_DNA"/>
</dbReference>
<evidence type="ECO:0000259" key="3">
    <source>
        <dbReference type="Pfam" id="PF03468"/>
    </source>
</evidence>
<protein>
    <recommendedName>
        <fullName evidence="3">XS domain-containing protein</fullName>
    </recommendedName>
</protein>
<dbReference type="Proteomes" id="UP000027138">
    <property type="component" value="Unassembled WGS sequence"/>
</dbReference>
<dbReference type="PANTHER" id="PTHR46602:SF6">
    <property type="entry name" value="XS DOMAIN-CONTAINING PROTEIN-RELATED"/>
    <property type="match status" value="1"/>
</dbReference>
<dbReference type="AlphaFoldDB" id="A0A067L319"/>
<proteinExistence type="predicted"/>
<evidence type="ECO:0000313" key="4">
    <source>
        <dbReference type="EMBL" id="KDP38895.1"/>
    </source>
</evidence>
<feature type="compositionally biased region" description="Polar residues" evidence="2">
    <location>
        <begin position="67"/>
        <end position="93"/>
    </location>
</feature>
<dbReference type="PANTHER" id="PTHR46602">
    <property type="entry name" value="PROTEIN SUPPRESSOR OF GENE SILENCING 3"/>
    <property type="match status" value="1"/>
</dbReference>
<accession>A0A067L319</accession>
<feature type="domain" description="XS" evidence="3">
    <location>
        <begin position="270"/>
        <end position="383"/>
    </location>
</feature>
<evidence type="ECO:0000256" key="1">
    <source>
        <dbReference type="SAM" id="Coils"/>
    </source>
</evidence>
<dbReference type="Pfam" id="PF03468">
    <property type="entry name" value="XS"/>
    <property type="match status" value="1"/>
</dbReference>
<gene>
    <name evidence="4" type="ORF">JCGZ_05052</name>
</gene>
<keyword evidence="1" id="KW-0175">Coiled coil</keyword>
<dbReference type="OrthoDB" id="1936239at2759"/>
<feature type="coiled-coil region" evidence="1">
    <location>
        <begin position="538"/>
        <end position="584"/>
    </location>
</feature>
<dbReference type="STRING" id="180498.A0A067L319"/>
<reference evidence="4 5" key="1">
    <citation type="journal article" date="2014" name="PLoS ONE">
        <title>Global Analysis of Gene Expression Profiles in Physic Nut (Jatropha curcas L.) Seedlings Exposed to Salt Stress.</title>
        <authorList>
            <person name="Zhang L."/>
            <person name="Zhang C."/>
            <person name="Wu P."/>
            <person name="Chen Y."/>
            <person name="Li M."/>
            <person name="Jiang H."/>
            <person name="Wu G."/>
        </authorList>
    </citation>
    <scope>NUCLEOTIDE SEQUENCE [LARGE SCALE GENOMIC DNA]</scope>
    <source>
        <strain evidence="5">cv. GZQX0401</strain>
        <tissue evidence="4">Young leaves</tissue>
    </source>
</reference>
<evidence type="ECO:0000256" key="2">
    <source>
        <dbReference type="SAM" id="MobiDB-lite"/>
    </source>
</evidence>
<sequence length="587" mass="67564">MAHIMDGNNDDPFPHLGSVYRKGSGSPLVKQLSKNGNIAAEGSGPKNSIPSAWGRSTLMHKLGVQTSGNGRTIQNASSENFSSCRNEFSSQQNNKDKQGAKSWNVPTPQVGFPQLNNEEDRIAKDEFSNRRVGSFDADGNDDEVLFVSSDDDDMFDDDSDLEKSHETCKKSKWFNQFFQSMDELTAEEINSPGREWHCPACKGGPGAIDWYRGLEPLMYHAMTRKTRRVKLHRVFTEVLDEETRRRGISVAPVGVAYDRWQGLNGKVKDYEIVWPPMVIIMNTRYEMEDHGKWIGMGNQELLDYFKSYAAVKARHSYGPQGHRGMSVLIFGGTAAGYLEAARLHRHFEDQGRDRDAWNRCRFQFCSGGKRQLCGYMALKEDMEIFNLHCQGKSKLKFEMRSYQEMVGAQIKLLNEDSQELVKVKEEIAKEQKLSQVLAESVSRLSQKLRKSEATNYSMRERTELLLEQKNKELDSQEQFFLDQIKSIRQAINVKEDNFEKLQQAKREKVEQSNANLSTIRDTQRMEDTANFNIQGKEMEEFEAERKRLIKSHEDKKALALIKHWEELVLMEKELENELTQLMEKYNK</sequence>
<dbReference type="InterPro" id="IPR005380">
    <property type="entry name" value="XS_domain"/>
</dbReference>
<dbReference type="Gene3D" id="3.30.70.2890">
    <property type="entry name" value="XS domain"/>
    <property type="match status" value="1"/>
</dbReference>
<dbReference type="GO" id="GO:0051607">
    <property type="term" value="P:defense response to virus"/>
    <property type="evidence" value="ECO:0007669"/>
    <property type="project" value="InterPro"/>
</dbReference>
<name>A0A067L319_JATCU</name>
<dbReference type="InterPro" id="IPR044287">
    <property type="entry name" value="SGS3"/>
</dbReference>
<feature type="coiled-coil region" evidence="1">
    <location>
        <begin position="484"/>
        <end position="511"/>
    </location>
</feature>
<dbReference type="GO" id="GO:0031047">
    <property type="term" value="P:regulatory ncRNA-mediated gene silencing"/>
    <property type="evidence" value="ECO:0007669"/>
    <property type="project" value="InterPro"/>
</dbReference>
<evidence type="ECO:0000313" key="5">
    <source>
        <dbReference type="Proteomes" id="UP000027138"/>
    </source>
</evidence>
<feature type="region of interest" description="Disordered" evidence="2">
    <location>
        <begin position="67"/>
        <end position="114"/>
    </location>
</feature>
<dbReference type="CDD" id="cd12266">
    <property type="entry name" value="RRM_like_XS"/>
    <property type="match status" value="1"/>
</dbReference>
<dbReference type="KEGG" id="jcu:105633385"/>
<dbReference type="InterPro" id="IPR038588">
    <property type="entry name" value="XS_domain_sf"/>
</dbReference>
<organism evidence="4 5">
    <name type="scientific">Jatropha curcas</name>
    <name type="common">Barbados nut</name>
    <dbReference type="NCBI Taxonomy" id="180498"/>
    <lineage>
        <taxon>Eukaryota</taxon>
        <taxon>Viridiplantae</taxon>
        <taxon>Streptophyta</taxon>
        <taxon>Embryophyta</taxon>
        <taxon>Tracheophyta</taxon>
        <taxon>Spermatophyta</taxon>
        <taxon>Magnoliopsida</taxon>
        <taxon>eudicotyledons</taxon>
        <taxon>Gunneridae</taxon>
        <taxon>Pentapetalae</taxon>
        <taxon>rosids</taxon>
        <taxon>fabids</taxon>
        <taxon>Malpighiales</taxon>
        <taxon>Euphorbiaceae</taxon>
        <taxon>Crotonoideae</taxon>
        <taxon>Jatropheae</taxon>
        <taxon>Jatropha</taxon>
    </lineage>
</organism>